<dbReference type="Gene3D" id="3.40.50.970">
    <property type="match status" value="1"/>
</dbReference>
<dbReference type="RefSeq" id="WP_095406597.1">
    <property type="nucleotide sequence ID" value="NZ_NOJZ02000025.1"/>
</dbReference>
<dbReference type="InterPro" id="IPR029061">
    <property type="entry name" value="THDP-binding"/>
</dbReference>
<dbReference type="InterPro" id="IPR002880">
    <property type="entry name" value="Pyrv_Fd/Flavodoxin_OxRdtase_N"/>
</dbReference>
<dbReference type="AlphaFoldDB" id="A0A371IQR9"/>
<protein>
    <submittedName>
        <fullName evidence="4">3-methyl-2-oxobutanoate dehydrogenase subunit VorB</fullName>
    </submittedName>
</protein>
<dbReference type="CDD" id="cd07034">
    <property type="entry name" value="TPP_PYR_PFOR_IOR-alpha_like"/>
    <property type="match status" value="1"/>
</dbReference>
<keyword evidence="5" id="KW-1185">Reference proteome</keyword>
<dbReference type="Pfam" id="PF01855">
    <property type="entry name" value="POR_N"/>
    <property type="match status" value="1"/>
</dbReference>
<organism evidence="4 5">
    <name type="scientific">Romboutsia maritimum</name>
    <dbReference type="NCBI Taxonomy" id="2020948"/>
    <lineage>
        <taxon>Bacteria</taxon>
        <taxon>Bacillati</taxon>
        <taxon>Bacillota</taxon>
        <taxon>Clostridia</taxon>
        <taxon>Peptostreptococcales</taxon>
        <taxon>Peptostreptococcaceae</taxon>
        <taxon>Romboutsia</taxon>
    </lineage>
</organism>
<dbReference type="Gene3D" id="3.40.50.920">
    <property type="match status" value="1"/>
</dbReference>
<dbReference type="EMBL" id="NOJZ02000025">
    <property type="protein sequence ID" value="RDY22814.1"/>
    <property type="molecule type" value="Genomic_DNA"/>
</dbReference>
<dbReference type="Pfam" id="PF17147">
    <property type="entry name" value="PFOR_II"/>
    <property type="match status" value="1"/>
</dbReference>
<proteinExistence type="predicted"/>
<reference evidence="4 5" key="1">
    <citation type="journal article" date="2017" name="Genome Announc.">
        <title>Draft Genome Sequence of Romboutsia maritimum sp. nov. Strain CCRI-22766(T), Isolated from Coastal Estuarine Mud.</title>
        <authorList>
            <person name="Maheux A.F."/>
            <person name="Boudreau D.K."/>
            <person name="Berube E."/>
            <person name="Boissinot M."/>
            <person name="Raymond F."/>
            <person name="Brodeur S."/>
            <person name="Corbeil J."/>
            <person name="Brightwell G."/>
            <person name="Broda D."/>
            <person name="Omar R.F."/>
            <person name="Bergeron M.G."/>
        </authorList>
    </citation>
    <scope>NUCLEOTIDE SEQUENCE [LARGE SCALE GENOMIC DNA]</scope>
    <source>
        <strain evidence="4 5">CCRI-22766</strain>
    </source>
</reference>
<evidence type="ECO:0000313" key="4">
    <source>
        <dbReference type="EMBL" id="RDY22814.1"/>
    </source>
</evidence>
<dbReference type="PANTHER" id="PTHR43088:SF1">
    <property type="entry name" value="SUBUNIT OF PYRUVATE:FLAVODOXIN OXIDOREDUCTASE"/>
    <property type="match status" value="1"/>
</dbReference>
<evidence type="ECO:0000259" key="3">
    <source>
        <dbReference type="Pfam" id="PF17147"/>
    </source>
</evidence>
<comment type="caution">
    <text evidence="4">The sequence shown here is derived from an EMBL/GenBank/DDBJ whole genome shotgun (WGS) entry which is preliminary data.</text>
</comment>
<evidence type="ECO:0000259" key="2">
    <source>
        <dbReference type="Pfam" id="PF01855"/>
    </source>
</evidence>
<dbReference type="SUPFAM" id="SSF52922">
    <property type="entry name" value="TK C-terminal domain-like"/>
    <property type="match status" value="1"/>
</dbReference>
<dbReference type="SUPFAM" id="SSF52518">
    <property type="entry name" value="Thiamin diphosphate-binding fold (THDP-binding)"/>
    <property type="match status" value="1"/>
</dbReference>
<dbReference type="InterPro" id="IPR052368">
    <property type="entry name" value="2-oxoacid_oxidoreductase"/>
</dbReference>
<sequence>MAKILMKGNEAFGKAAIEAGCKYFFGYPITPQSELPEYLSRELPKIGGAFVQAESEVSAINMVYGAAGAGARVMTSSSSPGIALKQEGITYAAGAELPCVVINVMRGGPGLGSIQPSQSDYFMATRGGGNGDYRTPVFAPASVQEAVDMIMEAFDVADYYRTPVMVLADGMIGQMMEPVEFKESKKRQLPKKDWATVGTKGERKPNIINSLYLEADVLEQHCIKLDKKYNEIEKNEVQYEMYKTEDAELVFVAYGTTSRIVKTTIDLLRAEDIKVGLIRPKVLWPFPTEAFEKIPNAKNLLTVEMSMGQMVEDVKLAIEGKLPVHFYGRAGGMAPSPSEIVDKAKEIMGKELATGGAR</sequence>
<feature type="domain" description="Pyruvate:ferredoxin oxidoreductase core" evidence="3">
    <location>
        <begin position="247"/>
        <end position="340"/>
    </location>
</feature>
<feature type="domain" description="Pyruvate flavodoxin/ferredoxin oxidoreductase pyrimidine binding" evidence="2">
    <location>
        <begin position="14"/>
        <end position="234"/>
    </location>
</feature>
<name>A0A371IQR9_9FIRM</name>
<dbReference type="GO" id="GO:0016491">
    <property type="term" value="F:oxidoreductase activity"/>
    <property type="evidence" value="ECO:0007669"/>
    <property type="project" value="UniProtKB-KW"/>
</dbReference>
<gene>
    <name evidence="4" type="ORF">CHF27_011310</name>
</gene>
<dbReference type="InterPro" id="IPR009014">
    <property type="entry name" value="Transketo_C/PFOR_II"/>
</dbReference>
<accession>A0A371IQR9</accession>
<dbReference type="OrthoDB" id="9794954at2"/>
<dbReference type="InterPro" id="IPR033412">
    <property type="entry name" value="PFOR_II"/>
</dbReference>
<evidence type="ECO:0000313" key="5">
    <source>
        <dbReference type="Proteomes" id="UP000243494"/>
    </source>
</evidence>
<dbReference type="Proteomes" id="UP000243494">
    <property type="component" value="Unassembled WGS sequence"/>
</dbReference>
<dbReference type="NCBIfam" id="NF005507">
    <property type="entry name" value="PRK07119.1"/>
    <property type="match status" value="1"/>
</dbReference>
<dbReference type="PANTHER" id="PTHR43088">
    <property type="entry name" value="SUBUNIT OF PYRUVATE:FLAVODOXIN OXIDOREDUCTASE-RELATED"/>
    <property type="match status" value="1"/>
</dbReference>
<evidence type="ECO:0000256" key="1">
    <source>
        <dbReference type="ARBA" id="ARBA00023002"/>
    </source>
</evidence>
<keyword evidence="1" id="KW-0560">Oxidoreductase</keyword>